<reference evidence="1 2" key="1">
    <citation type="submission" date="2016-10" db="EMBL/GenBank/DDBJ databases">
        <authorList>
            <person name="de Groot N.N."/>
        </authorList>
    </citation>
    <scope>NUCLEOTIDE SEQUENCE [LARGE SCALE GENOMIC DNA]</scope>
    <source>
        <strain evidence="1 2">CGMCC 4.3519</strain>
    </source>
</reference>
<gene>
    <name evidence="1" type="ORF">SAMN05216481_104306</name>
</gene>
<organism evidence="1 2">
    <name type="scientific">Streptomyces radiopugnans</name>
    <dbReference type="NCBI Taxonomy" id="403935"/>
    <lineage>
        <taxon>Bacteria</taxon>
        <taxon>Bacillati</taxon>
        <taxon>Actinomycetota</taxon>
        <taxon>Actinomycetes</taxon>
        <taxon>Kitasatosporales</taxon>
        <taxon>Streptomycetaceae</taxon>
        <taxon>Streptomyces</taxon>
    </lineage>
</organism>
<dbReference type="InterPro" id="IPR007995">
    <property type="entry name" value="DUF742"/>
</dbReference>
<dbReference type="RefSeq" id="WP_093658379.1">
    <property type="nucleotide sequence ID" value="NZ_FOET01000004.1"/>
</dbReference>
<dbReference type="AlphaFoldDB" id="A0A1H9DVL8"/>
<name>A0A1H9DVL8_9ACTN</name>
<dbReference type="STRING" id="403935.SAMN05216481_104306"/>
<evidence type="ECO:0000313" key="2">
    <source>
        <dbReference type="Proteomes" id="UP000199055"/>
    </source>
</evidence>
<protein>
    <recommendedName>
        <fullName evidence="3">DUF742 domain-containing protein</fullName>
    </recommendedName>
</protein>
<dbReference type="PANTHER" id="PTHR36221:SF1">
    <property type="entry name" value="DUF742 DOMAIN-CONTAINING PROTEIN"/>
    <property type="match status" value="1"/>
</dbReference>
<dbReference type="PANTHER" id="PTHR36221">
    <property type="entry name" value="DUF742 DOMAIN-CONTAINING PROTEIN"/>
    <property type="match status" value="1"/>
</dbReference>
<keyword evidence="2" id="KW-1185">Reference proteome</keyword>
<evidence type="ECO:0000313" key="1">
    <source>
        <dbReference type="EMBL" id="SEQ17432.1"/>
    </source>
</evidence>
<accession>A0A1H9DVL8</accession>
<dbReference type="EMBL" id="FOET01000004">
    <property type="protein sequence ID" value="SEQ17432.1"/>
    <property type="molecule type" value="Genomic_DNA"/>
</dbReference>
<proteinExistence type="predicted"/>
<dbReference type="Proteomes" id="UP000199055">
    <property type="component" value="Unassembled WGS sequence"/>
</dbReference>
<dbReference type="Pfam" id="PF05331">
    <property type="entry name" value="DUF742"/>
    <property type="match status" value="1"/>
</dbReference>
<sequence length="120" mass="13224">MTPRRVRTDLVRQYVITGGRNRPSRNTHALELVTLVTATGDRPVAELEPEQQRMVRLCRGGYLSVAEVAGHVRLPVSVTTILLADLIDSGHMVARKPPPVARPTDLDVLEKVLDGLNNIL</sequence>
<evidence type="ECO:0008006" key="3">
    <source>
        <dbReference type="Google" id="ProtNLM"/>
    </source>
</evidence>